<organism evidence="1 2">
    <name type="scientific">Rubroshorea leprosula</name>
    <dbReference type="NCBI Taxonomy" id="152421"/>
    <lineage>
        <taxon>Eukaryota</taxon>
        <taxon>Viridiplantae</taxon>
        <taxon>Streptophyta</taxon>
        <taxon>Embryophyta</taxon>
        <taxon>Tracheophyta</taxon>
        <taxon>Spermatophyta</taxon>
        <taxon>Magnoliopsida</taxon>
        <taxon>eudicotyledons</taxon>
        <taxon>Gunneridae</taxon>
        <taxon>Pentapetalae</taxon>
        <taxon>rosids</taxon>
        <taxon>malvids</taxon>
        <taxon>Malvales</taxon>
        <taxon>Dipterocarpaceae</taxon>
        <taxon>Rubroshorea</taxon>
    </lineage>
</organism>
<evidence type="ECO:0000313" key="1">
    <source>
        <dbReference type="EMBL" id="GKV06931.1"/>
    </source>
</evidence>
<proteinExistence type="predicted"/>
<reference evidence="1 2" key="1">
    <citation type="journal article" date="2021" name="Commun. Biol.">
        <title>The genome of Shorea leprosula (Dipterocarpaceae) highlights the ecological relevance of drought in aseasonal tropical rainforests.</title>
        <authorList>
            <person name="Ng K.K.S."/>
            <person name="Kobayashi M.J."/>
            <person name="Fawcett J.A."/>
            <person name="Hatakeyama M."/>
            <person name="Paape T."/>
            <person name="Ng C.H."/>
            <person name="Ang C.C."/>
            <person name="Tnah L.H."/>
            <person name="Lee C.T."/>
            <person name="Nishiyama T."/>
            <person name="Sese J."/>
            <person name="O'Brien M.J."/>
            <person name="Copetti D."/>
            <person name="Mohd Noor M.I."/>
            <person name="Ong R.C."/>
            <person name="Putra M."/>
            <person name="Sireger I.Z."/>
            <person name="Indrioko S."/>
            <person name="Kosugi Y."/>
            <person name="Izuno A."/>
            <person name="Isagi Y."/>
            <person name="Lee S.L."/>
            <person name="Shimizu K.K."/>
        </authorList>
    </citation>
    <scope>NUCLEOTIDE SEQUENCE [LARGE SCALE GENOMIC DNA]</scope>
    <source>
        <strain evidence="1">214</strain>
    </source>
</reference>
<dbReference type="Proteomes" id="UP001054252">
    <property type="component" value="Unassembled WGS sequence"/>
</dbReference>
<protein>
    <submittedName>
        <fullName evidence="1">Uncharacterized protein</fullName>
    </submittedName>
</protein>
<dbReference type="EMBL" id="BPVZ01000026">
    <property type="protein sequence ID" value="GKV06931.1"/>
    <property type="molecule type" value="Genomic_DNA"/>
</dbReference>
<sequence>MHLRSQAALESPDQQEIHAFWSGIGKPQFLYTPPLVRHPRNTKNQNAPEHTKVIFSSTKSLKDKVFQSCESAKT</sequence>
<evidence type="ECO:0000313" key="2">
    <source>
        <dbReference type="Proteomes" id="UP001054252"/>
    </source>
</evidence>
<name>A0AAV5J7Q2_9ROSI</name>
<comment type="caution">
    <text evidence="1">The sequence shown here is derived from an EMBL/GenBank/DDBJ whole genome shotgun (WGS) entry which is preliminary data.</text>
</comment>
<keyword evidence="2" id="KW-1185">Reference proteome</keyword>
<gene>
    <name evidence="1" type="ORF">SLEP1_g18748</name>
</gene>
<accession>A0AAV5J7Q2</accession>
<dbReference type="AlphaFoldDB" id="A0AAV5J7Q2"/>